<sequence>MTRWGIASTIKAPARDVLAFVAYHLDLGADHIFIYLDNENKKALSALRDHPQVTVTRTNGDYWRSIGKKKPDAHQPRQTINASHAYALDHGLDWLAHIDVDEYLCPTQPVRDLLSALPTDVVCARVRPAEALSTDGVDGLDPTATYCKRWIGTEHSRIELERTFYPNFGGIRRSGFVSHSVGKIFIRAGLPNLRFRIHRGTQDNVEIGPRQVLEHIELCHMHIKSWDDWQKIFDYRLTKGSYRSSLKSDRKLGLGGMSLHDLFTFLIDDGGEAALRNFFEEVCLARPELIKQLRHHDLLSVFHLDLDTKRRKHFPEFS</sequence>
<comment type="caution">
    <text evidence="1">The sequence shown here is derived from an EMBL/GenBank/DDBJ whole genome shotgun (WGS) entry which is preliminary data.</text>
</comment>
<reference evidence="1 2" key="1">
    <citation type="submission" date="2018-03" db="EMBL/GenBank/DDBJ databases">
        <title>Genomic Encyclopedia of Archaeal and Bacterial Type Strains, Phase II (KMG-II): from individual species to whole genera.</title>
        <authorList>
            <person name="Goeker M."/>
        </authorList>
    </citation>
    <scope>NUCLEOTIDE SEQUENCE [LARGE SCALE GENOMIC DNA]</scope>
    <source>
        <strain evidence="1 2">DSM 100673</strain>
    </source>
</reference>
<keyword evidence="2" id="KW-1185">Reference proteome</keyword>
<accession>A0A2P8FFA9</accession>
<protein>
    <submittedName>
        <fullName evidence="1">Glycosyl transferase family 2</fullName>
    </submittedName>
</protein>
<dbReference type="Pfam" id="PF13704">
    <property type="entry name" value="Glyco_tranf_2_4"/>
    <property type="match status" value="1"/>
</dbReference>
<gene>
    <name evidence="1" type="ORF">CLV88_10340</name>
</gene>
<proteinExistence type="predicted"/>
<dbReference type="OrthoDB" id="7203640at2"/>
<dbReference type="RefSeq" id="WP_106607642.1">
    <property type="nucleotide sequence ID" value="NZ_PYGJ01000003.1"/>
</dbReference>
<dbReference type="GO" id="GO:0016740">
    <property type="term" value="F:transferase activity"/>
    <property type="evidence" value="ECO:0007669"/>
    <property type="project" value="UniProtKB-KW"/>
</dbReference>
<evidence type="ECO:0000313" key="1">
    <source>
        <dbReference type="EMBL" id="PSL20399.1"/>
    </source>
</evidence>
<keyword evidence="1" id="KW-0808">Transferase</keyword>
<organism evidence="1 2">
    <name type="scientific">Shimia abyssi</name>
    <dbReference type="NCBI Taxonomy" id="1662395"/>
    <lineage>
        <taxon>Bacteria</taxon>
        <taxon>Pseudomonadati</taxon>
        <taxon>Pseudomonadota</taxon>
        <taxon>Alphaproteobacteria</taxon>
        <taxon>Rhodobacterales</taxon>
        <taxon>Roseobacteraceae</taxon>
    </lineage>
</organism>
<evidence type="ECO:0000313" key="2">
    <source>
        <dbReference type="Proteomes" id="UP000240418"/>
    </source>
</evidence>
<dbReference type="EMBL" id="PYGJ01000003">
    <property type="protein sequence ID" value="PSL20399.1"/>
    <property type="molecule type" value="Genomic_DNA"/>
</dbReference>
<dbReference type="Proteomes" id="UP000240418">
    <property type="component" value="Unassembled WGS sequence"/>
</dbReference>
<dbReference type="AlphaFoldDB" id="A0A2P8FFA9"/>
<name>A0A2P8FFA9_9RHOB</name>